<dbReference type="Gene3D" id="3.30.530.20">
    <property type="match status" value="1"/>
</dbReference>
<dbReference type="InterPro" id="IPR013538">
    <property type="entry name" value="ASHA1/2-like_C"/>
</dbReference>
<dbReference type="EMBL" id="JBEHZE010000001">
    <property type="protein sequence ID" value="MEX6632240.1"/>
    <property type="molecule type" value="Genomic_DNA"/>
</dbReference>
<dbReference type="RefSeq" id="WP_369312121.1">
    <property type="nucleotide sequence ID" value="NZ_JBEHZE010000001.1"/>
</dbReference>
<accession>A0ABV3Z0C5</accession>
<evidence type="ECO:0000256" key="1">
    <source>
        <dbReference type="ARBA" id="ARBA00006817"/>
    </source>
</evidence>
<gene>
    <name evidence="3" type="ORF">ABFZ84_01645</name>
</gene>
<comment type="caution">
    <text evidence="3">The sequence shown here is derived from an EMBL/GenBank/DDBJ whole genome shotgun (WGS) entry which is preliminary data.</text>
</comment>
<dbReference type="InterPro" id="IPR023393">
    <property type="entry name" value="START-like_dom_sf"/>
</dbReference>
<evidence type="ECO:0000259" key="2">
    <source>
        <dbReference type="Pfam" id="PF08327"/>
    </source>
</evidence>
<reference evidence="3 4" key="1">
    <citation type="submission" date="2024-05" db="EMBL/GenBank/DDBJ databases">
        <title>Three bacterial strains, DH-69, EH-24, and ECK-19 isolated from coastal sediments.</title>
        <authorList>
            <person name="Ye Y.-Q."/>
            <person name="Du Z.-J."/>
        </authorList>
    </citation>
    <scope>NUCLEOTIDE SEQUENCE [LARGE SCALE GENOMIC DNA]</scope>
    <source>
        <strain evidence="3 4">ECK-19</strain>
    </source>
</reference>
<proteinExistence type="inferred from homology"/>
<protein>
    <submittedName>
        <fullName evidence="3">SRPBCC domain-containing protein</fullName>
    </submittedName>
</protein>
<sequence length="158" mass="17496">MPPLPKELILSRKYSAPRSLVWKIWSEPEHVKQWWGPCGPENTTCKIDFRVGGTFDIEMKTPEGDIMRAIGKYLEIISPERIVYLGPSDAATACGCGAPPKARVTVSFDEIATNQTHLTVHTLFDRPEDLIAANEHGYTSGWTNTLIALDDILQKSGG</sequence>
<dbReference type="Proteomes" id="UP001560685">
    <property type="component" value="Unassembled WGS sequence"/>
</dbReference>
<keyword evidence="4" id="KW-1185">Reference proteome</keyword>
<comment type="similarity">
    <text evidence="1">Belongs to the AHA1 family.</text>
</comment>
<organism evidence="3 4">
    <name type="scientific">Hyphococcus lacteus</name>
    <dbReference type="NCBI Taxonomy" id="3143536"/>
    <lineage>
        <taxon>Bacteria</taxon>
        <taxon>Pseudomonadati</taxon>
        <taxon>Pseudomonadota</taxon>
        <taxon>Alphaproteobacteria</taxon>
        <taxon>Parvularculales</taxon>
        <taxon>Parvularculaceae</taxon>
        <taxon>Hyphococcus</taxon>
    </lineage>
</organism>
<dbReference type="SUPFAM" id="SSF55961">
    <property type="entry name" value="Bet v1-like"/>
    <property type="match status" value="1"/>
</dbReference>
<evidence type="ECO:0000313" key="3">
    <source>
        <dbReference type="EMBL" id="MEX6632240.1"/>
    </source>
</evidence>
<dbReference type="Pfam" id="PF08327">
    <property type="entry name" value="AHSA1"/>
    <property type="match status" value="1"/>
</dbReference>
<name>A0ABV3Z0C5_9PROT</name>
<feature type="domain" description="Activator of Hsp90 ATPase homologue 1/2-like C-terminal" evidence="2">
    <location>
        <begin position="16"/>
        <end position="153"/>
    </location>
</feature>
<evidence type="ECO:0000313" key="4">
    <source>
        <dbReference type="Proteomes" id="UP001560685"/>
    </source>
</evidence>